<dbReference type="Proteomes" id="UP000066042">
    <property type="component" value="Chromosome"/>
</dbReference>
<organism evidence="2 3">
    <name type="scientific">Thermococcus barophilus</name>
    <dbReference type="NCBI Taxonomy" id="55802"/>
    <lineage>
        <taxon>Archaea</taxon>
        <taxon>Methanobacteriati</taxon>
        <taxon>Methanobacteriota</taxon>
        <taxon>Thermococci</taxon>
        <taxon>Thermococcales</taxon>
        <taxon>Thermococcaceae</taxon>
        <taxon>Thermococcus</taxon>
    </lineage>
</organism>
<gene>
    <name evidence="2" type="ORF">TBCH5v1_0942</name>
</gene>
<dbReference type="EMBL" id="CP013050">
    <property type="protein sequence ID" value="ALM74888.1"/>
    <property type="molecule type" value="Genomic_DNA"/>
</dbReference>
<accession>A0A0S1XAW4</accession>
<name>A0A0S1XAW4_THEBA</name>
<reference evidence="2 3" key="1">
    <citation type="journal article" date="2016" name="Genome Announc.">
        <title>Complete genome sequence of the hyperthermophilic and piezophilic archaeon Thermococcus barophilus Ch5, capable of growth at the expense of hydrogenogenesis from carbon monoxide and formate.</title>
        <authorList>
            <person name="Oger P."/>
            <person name="Sokolova T.G."/>
            <person name="Kozhevnikova D.A."/>
            <person name="Taranov E.A."/>
            <person name="Vannier P."/>
            <person name="Lee H.S."/>
            <person name="Kwon K.K."/>
            <person name="Kang S.G."/>
            <person name="Lee J.H."/>
            <person name="Bonch-Osmolovskaya E.A."/>
            <person name="Lebedinsky A.V."/>
        </authorList>
    </citation>
    <scope>NUCLEOTIDE SEQUENCE [LARGE SCALE GENOMIC DNA]</scope>
    <source>
        <strain evidence="3">Ch5</strain>
    </source>
</reference>
<evidence type="ECO:0000313" key="3">
    <source>
        <dbReference type="Proteomes" id="UP000066042"/>
    </source>
</evidence>
<evidence type="ECO:0000256" key="1">
    <source>
        <dbReference type="SAM" id="Coils"/>
    </source>
</evidence>
<dbReference type="OMA" id="AFGIMKF"/>
<dbReference type="GeneID" id="26136216"/>
<dbReference type="GeneID" id="10041082"/>
<dbReference type="AlphaFoldDB" id="A0A0S1XAW4"/>
<feature type="coiled-coil region" evidence="1">
    <location>
        <begin position="3"/>
        <end position="30"/>
    </location>
</feature>
<keyword evidence="1" id="KW-0175">Coiled coil</keyword>
<proteinExistence type="predicted"/>
<protein>
    <submittedName>
        <fullName evidence="2">Uncharacterized protein</fullName>
    </submittedName>
</protein>
<evidence type="ECO:0000313" key="2">
    <source>
        <dbReference type="EMBL" id="ALM74888.1"/>
    </source>
</evidence>
<dbReference type="RefSeq" id="WP_013467039.1">
    <property type="nucleotide sequence ID" value="NZ_CP013050.1"/>
</dbReference>
<sequence>MIIERIKLKAELTEEQYERAIKLVEKLKSTFANVLVKKFKTQEKISFIDVDLGVRLNFDVIIGNRGKPFIAVEMGGNKSKYAFQIMKFFLDELGVEYSFDFDGKEVYDTLKRRIKAKSLLDYLT</sequence>